<dbReference type="Proteomes" id="UP000019478">
    <property type="component" value="Unassembled WGS sequence"/>
</dbReference>
<dbReference type="GO" id="GO:0005739">
    <property type="term" value="C:mitochondrion"/>
    <property type="evidence" value="ECO:0007669"/>
    <property type="project" value="UniProtKB-SubCell"/>
</dbReference>
<accession>W9XZJ5</accession>
<gene>
    <name evidence="4" type="ORF">A1O3_06179</name>
</gene>
<evidence type="ECO:0000313" key="5">
    <source>
        <dbReference type="Proteomes" id="UP000019478"/>
    </source>
</evidence>
<keyword evidence="2" id="KW-0809">Transit peptide</keyword>
<comment type="caution">
    <text evidence="4">The sequence shown here is derived from an EMBL/GenBank/DDBJ whole genome shotgun (WGS) entry which is preliminary data.</text>
</comment>
<dbReference type="GeneID" id="19170289"/>
<dbReference type="RefSeq" id="XP_007734489.1">
    <property type="nucleotide sequence ID" value="XM_007736299.1"/>
</dbReference>
<dbReference type="STRING" id="1182542.W9XZJ5"/>
<dbReference type="AlphaFoldDB" id="W9XZJ5"/>
<evidence type="ECO:0000256" key="2">
    <source>
        <dbReference type="ARBA" id="ARBA00022946"/>
    </source>
</evidence>
<organism evidence="4 5">
    <name type="scientific">Capronia epimyces CBS 606.96</name>
    <dbReference type="NCBI Taxonomy" id="1182542"/>
    <lineage>
        <taxon>Eukaryota</taxon>
        <taxon>Fungi</taxon>
        <taxon>Dikarya</taxon>
        <taxon>Ascomycota</taxon>
        <taxon>Pezizomycotina</taxon>
        <taxon>Eurotiomycetes</taxon>
        <taxon>Chaetothyriomycetidae</taxon>
        <taxon>Chaetothyriales</taxon>
        <taxon>Herpotrichiellaceae</taxon>
        <taxon>Capronia</taxon>
    </lineage>
</organism>
<comment type="subcellular location">
    <subcellularLocation>
        <location evidence="1">Mitochondrion</location>
    </subcellularLocation>
</comment>
<keyword evidence="5" id="KW-1185">Reference proteome</keyword>
<protein>
    <recommendedName>
        <fullName evidence="6">Tim44-like domain-containing protein</fullName>
    </recommendedName>
</protein>
<evidence type="ECO:0000313" key="4">
    <source>
        <dbReference type="EMBL" id="EXJ82366.1"/>
    </source>
</evidence>
<evidence type="ECO:0000256" key="1">
    <source>
        <dbReference type="ARBA" id="ARBA00004173"/>
    </source>
</evidence>
<dbReference type="Gene3D" id="3.10.450.240">
    <property type="match status" value="1"/>
</dbReference>
<reference evidence="4 5" key="1">
    <citation type="submission" date="2013-03" db="EMBL/GenBank/DDBJ databases">
        <title>The Genome Sequence of Capronia epimyces CBS 606.96.</title>
        <authorList>
            <consortium name="The Broad Institute Genomics Platform"/>
            <person name="Cuomo C."/>
            <person name="de Hoog S."/>
            <person name="Gorbushina A."/>
            <person name="Walker B."/>
            <person name="Young S.K."/>
            <person name="Zeng Q."/>
            <person name="Gargeya S."/>
            <person name="Fitzgerald M."/>
            <person name="Haas B."/>
            <person name="Abouelleil A."/>
            <person name="Allen A.W."/>
            <person name="Alvarado L."/>
            <person name="Arachchi H.M."/>
            <person name="Berlin A.M."/>
            <person name="Chapman S.B."/>
            <person name="Gainer-Dewar J."/>
            <person name="Goldberg J."/>
            <person name="Griggs A."/>
            <person name="Gujja S."/>
            <person name="Hansen M."/>
            <person name="Howarth C."/>
            <person name="Imamovic A."/>
            <person name="Ireland A."/>
            <person name="Larimer J."/>
            <person name="McCowan C."/>
            <person name="Murphy C."/>
            <person name="Pearson M."/>
            <person name="Poon T.W."/>
            <person name="Priest M."/>
            <person name="Roberts A."/>
            <person name="Saif S."/>
            <person name="Shea T."/>
            <person name="Sisk P."/>
            <person name="Sykes S."/>
            <person name="Wortman J."/>
            <person name="Nusbaum C."/>
            <person name="Birren B."/>
        </authorList>
    </citation>
    <scope>NUCLEOTIDE SEQUENCE [LARGE SCALE GENOMIC DNA]</scope>
    <source>
        <strain evidence="4 5">CBS 606.96</strain>
    </source>
</reference>
<dbReference type="OrthoDB" id="19619at2759"/>
<keyword evidence="3" id="KW-0496">Mitochondrion</keyword>
<dbReference type="eggNOG" id="ENOG502SAX9">
    <property type="taxonomic scope" value="Eukaryota"/>
</dbReference>
<evidence type="ECO:0000256" key="3">
    <source>
        <dbReference type="ARBA" id="ARBA00023128"/>
    </source>
</evidence>
<proteinExistence type="predicted"/>
<dbReference type="PANTHER" id="PTHR28554">
    <property type="entry name" value="39S RIBOSOMAL PROTEIN L45, MITOCHONDRIAL"/>
    <property type="match status" value="1"/>
</dbReference>
<name>W9XZJ5_9EURO</name>
<evidence type="ECO:0008006" key="6">
    <source>
        <dbReference type="Google" id="ProtNLM"/>
    </source>
</evidence>
<dbReference type="InterPro" id="IPR051975">
    <property type="entry name" value="mtLSU_mL45"/>
</dbReference>
<sequence length="347" mass="39521">MSRPVLTVPTKAVKISSFAFASVGQNSRICSQCAYRLSSISTRSFSTTRHNNAKLGGLLDHKNLDSKLPKSHSMRTRMKDAGKQELGNDLGRVPMSLVMPSIKTLREGFSGQVGKLAKVYWFNLKTSVTDWYGVFYFRWWDAQRDPTTGKKMRKPLELGERHETARQLHQSFNSALARGDVAELEQIACDGVLSQAKRRIELRQKRGYPPEKWQLRMYTGLKYPKWLEKWPVSVLLPRASTRVVSDKLSPLPLPESYIRQCVVRIRSVQTYELATEEDLKISKHTEYVVMQKLTFKGEDGPWRIWGTVEPSTIQEINDMLEGQDSQSSFTERLSNLMSGGFPGGRLS</sequence>
<dbReference type="PANTHER" id="PTHR28554:SF1">
    <property type="entry name" value="LARGE RIBOSOMAL SUBUNIT PROTEIN ML45"/>
    <property type="match status" value="1"/>
</dbReference>
<dbReference type="HOGENOM" id="CLU_055139_0_0_1"/>
<dbReference type="EMBL" id="AMGY01000005">
    <property type="protein sequence ID" value="EXJ82366.1"/>
    <property type="molecule type" value="Genomic_DNA"/>
</dbReference>